<organism evidence="1 2">
    <name type="scientific">Tumebacillus lacus</name>
    <dbReference type="NCBI Taxonomy" id="2995335"/>
    <lineage>
        <taxon>Bacteria</taxon>
        <taxon>Bacillati</taxon>
        <taxon>Bacillota</taxon>
        <taxon>Bacilli</taxon>
        <taxon>Bacillales</taxon>
        <taxon>Alicyclobacillaceae</taxon>
        <taxon>Tumebacillus</taxon>
    </lineage>
</organism>
<accession>A0ABT3WZX0</accession>
<gene>
    <name evidence="1" type="ORF">OS242_09505</name>
</gene>
<proteinExistence type="predicted"/>
<sequence>MGDGTGKTRVKELKVELYVDEDLLVCLQEVLDGTRDTLELHQVYFRHLVVEDLRHEGLKISHLKIPVGRIAKVKVRLSGQ</sequence>
<protein>
    <recommendedName>
        <fullName evidence="3">CYTH domain-containing protein</fullName>
    </recommendedName>
</protein>
<evidence type="ECO:0008006" key="3">
    <source>
        <dbReference type="Google" id="ProtNLM"/>
    </source>
</evidence>
<dbReference type="EMBL" id="JAPMLT010000004">
    <property type="protein sequence ID" value="MCX7570198.1"/>
    <property type="molecule type" value="Genomic_DNA"/>
</dbReference>
<evidence type="ECO:0000313" key="2">
    <source>
        <dbReference type="Proteomes" id="UP001208017"/>
    </source>
</evidence>
<keyword evidence="2" id="KW-1185">Reference proteome</keyword>
<name>A0ABT3WZX0_9BACL</name>
<evidence type="ECO:0000313" key="1">
    <source>
        <dbReference type="EMBL" id="MCX7570198.1"/>
    </source>
</evidence>
<dbReference type="Proteomes" id="UP001208017">
    <property type="component" value="Unassembled WGS sequence"/>
</dbReference>
<comment type="caution">
    <text evidence="1">The sequence shown here is derived from an EMBL/GenBank/DDBJ whole genome shotgun (WGS) entry which is preliminary data.</text>
</comment>
<reference evidence="1 2" key="1">
    <citation type="submission" date="2022-11" db="EMBL/GenBank/DDBJ databases">
        <title>Study of microbial diversity in lake waters.</title>
        <authorList>
            <person name="Zhang J."/>
        </authorList>
    </citation>
    <scope>NUCLEOTIDE SEQUENCE [LARGE SCALE GENOMIC DNA]</scope>
    <source>
        <strain evidence="1 2">DT12</strain>
    </source>
</reference>
<dbReference type="RefSeq" id="WP_267151450.1">
    <property type="nucleotide sequence ID" value="NZ_JAPMLT010000004.1"/>
</dbReference>